<dbReference type="STRING" id="1128398.Curi_c27530"/>
<dbReference type="eggNOG" id="ENOG5032T6A">
    <property type="taxonomic scope" value="Bacteria"/>
</dbReference>
<dbReference type="AlphaFoldDB" id="K0B5C4"/>
<evidence type="ECO:0000313" key="2">
    <source>
        <dbReference type="EMBL" id="AFS79746.1"/>
    </source>
</evidence>
<evidence type="ECO:0000256" key="1">
    <source>
        <dbReference type="SAM" id="Phobius"/>
    </source>
</evidence>
<dbReference type="Proteomes" id="UP000006094">
    <property type="component" value="Chromosome"/>
</dbReference>
<keyword evidence="3" id="KW-1185">Reference proteome</keyword>
<dbReference type="EMBL" id="CP003326">
    <property type="protein sequence ID" value="AFS79746.1"/>
    <property type="molecule type" value="Genomic_DNA"/>
</dbReference>
<feature type="transmembrane region" description="Helical" evidence="1">
    <location>
        <begin position="51"/>
        <end position="71"/>
    </location>
</feature>
<name>K0B5C4_GOTA9</name>
<feature type="transmembrane region" description="Helical" evidence="1">
    <location>
        <begin position="191"/>
        <end position="210"/>
    </location>
</feature>
<protein>
    <submittedName>
        <fullName evidence="2">ABC transporter permease protein</fullName>
    </submittedName>
</protein>
<proteinExistence type="predicted"/>
<accession>K0B5C4</accession>
<keyword evidence="1" id="KW-1133">Transmembrane helix</keyword>
<evidence type="ECO:0000313" key="3">
    <source>
        <dbReference type="Proteomes" id="UP000006094"/>
    </source>
</evidence>
<dbReference type="RefSeq" id="WP_014968880.1">
    <property type="nucleotide sequence ID" value="NC_018664.1"/>
</dbReference>
<dbReference type="HOGENOM" id="CLU_097878_0_0_9"/>
<feature type="transmembrane region" description="Helical" evidence="1">
    <location>
        <begin position="20"/>
        <end position="39"/>
    </location>
</feature>
<gene>
    <name evidence="2" type="ordered locus">Curi_c27530</name>
</gene>
<feature type="transmembrane region" description="Helical" evidence="1">
    <location>
        <begin position="127"/>
        <end position="148"/>
    </location>
</feature>
<reference evidence="2 3" key="1">
    <citation type="journal article" date="2012" name="PLoS ONE">
        <title>The purine-utilizing bacterium Clostridium acidurici 9a: a genome-guided metabolic reconsideration.</title>
        <authorList>
            <person name="Hartwich K."/>
            <person name="Poehlein A."/>
            <person name="Daniel R."/>
        </authorList>
    </citation>
    <scope>NUCLEOTIDE SEQUENCE [LARGE SCALE GENOMIC DNA]</scope>
    <source>
        <strain evidence="3">ATCC 7906 / DSM 604 / BCRC 14475 / CIP 104303 / KCTC 5404 / NCIMB 10678 / 9a</strain>
    </source>
</reference>
<keyword evidence="1" id="KW-0812">Transmembrane</keyword>
<organism evidence="2 3">
    <name type="scientific">Gottschalkia acidurici (strain ATCC 7906 / DSM 604 / BCRC 14475 / CIP 104303 / KCTC 5404 / NCIMB 10678 / 9a)</name>
    <name type="common">Clostridium acidurici</name>
    <dbReference type="NCBI Taxonomy" id="1128398"/>
    <lineage>
        <taxon>Bacteria</taxon>
        <taxon>Bacillati</taxon>
        <taxon>Bacillota</taxon>
        <taxon>Tissierellia</taxon>
        <taxon>Tissierellales</taxon>
        <taxon>Gottschalkiaceae</taxon>
        <taxon>Gottschalkia</taxon>
    </lineage>
</organism>
<dbReference type="KEGG" id="cad:Curi_c27530"/>
<sequence length="215" mass="24167">MTLVQRLENGIDLIKSNLKLITITNLALSVVFLFCLPFLQGVENLDAVSSATCLESFVSIIGIILIVPILAPEEPVEINEIVSSKSMTKLIPYAIRLASSLFISFIIIGVFTLFLKYNGCNFPLTKYMIGTFLSAAFLGSFGLCFSAITGNTIFGYMFSIGYLIFNRMSKNEYLGKFDVLSMQRGSFEEKYWLLYGSIALILITIMIKWLKRRLR</sequence>
<keyword evidence="1" id="KW-0472">Membrane</keyword>
<feature type="transmembrane region" description="Helical" evidence="1">
    <location>
        <begin position="91"/>
        <end position="115"/>
    </location>
</feature>